<keyword evidence="3" id="KW-1185">Reference proteome</keyword>
<sequence length="298" mass="32776">MKLTLASLSILSMALGAWARPPASGPYGDAGTTVGGEPSDTIPVTVDFKPVPQGSTNVRYYHIQQNGTLRIYTRPDGVKSLSYVSANYMPRTWQLGDNQSHAWLWVSLNAADEIPCGKRPRAPGNDHLYSACEYFSDPRHFDDYRFGTFYLVGTCSDALEDLPYAPRTLRADRPPLTLPPWTNLDRNDALQSTAMPRTLIPSDRSRRSRAPEVVVVDRPSIGASVLGRSAIASRLHAPLTAATDGDRASVRSWADVWVRMRERGRESVLSTGPSPSAIVVFGLPYLDGRCNRTSKRDA</sequence>
<proteinExistence type="predicted"/>
<evidence type="ECO:0000313" key="2">
    <source>
        <dbReference type="EMBL" id="SPO39766.1"/>
    </source>
</evidence>
<organism evidence="2 3">
    <name type="scientific">Pseudozyma flocculosa</name>
    <dbReference type="NCBI Taxonomy" id="84751"/>
    <lineage>
        <taxon>Eukaryota</taxon>
        <taxon>Fungi</taxon>
        <taxon>Dikarya</taxon>
        <taxon>Basidiomycota</taxon>
        <taxon>Ustilaginomycotina</taxon>
        <taxon>Ustilaginomycetes</taxon>
        <taxon>Ustilaginales</taxon>
        <taxon>Ustilaginaceae</taxon>
        <taxon>Pseudozyma</taxon>
    </lineage>
</organism>
<protein>
    <submittedName>
        <fullName evidence="2">Uncharacterized protein</fullName>
    </submittedName>
</protein>
<evidence type="ECO:0000256" key="1">
    <source>
        <dbReference type="SAM" id="SignalP"/>
    </source>
</evidence>
<accession>A0A5C3F6U0</accession>
<feature type="chain" id="PRO_5022706744" evidence="1">
    <location>
        <begin position="20"/>
        <end position="298"/>
    </location>
</feature>
<feature type="signal peptide" evidence="1">
    <location>
        <begin position="1"/>
        <end position="19"/>
    </location>
</feature>
<keyword evidence="1" id="KW-0732">Signal</keyword>
<dbReference type="Proteomes" id="UP000323386">
    <property type="component" value="Unassembled WGS sequence"/>
</dbReference>
<evidence type="ECO:0000313" key="3">
    <source>
        <dbReference type="Proteomes" id="UP000323386"/>
    </source>
</evidence>
<gene>
    <name evidence="2" type="ORF">PSFLO_05247</name>
</gene>
<reference evidence="2 3" key="1">
    <citation type="submission" date="2018-03" db="EMBL/GenBank/DDBJ databases">
        <authorList>
            <person name="Guldener U."/>
        </authorList>
    </citation>
    <scope>NUCLEOTIDE SEQUENCE [LARGE SCALE GENOMIC DNA]</scope>
    <source>
        <strain evidence="2 3">DAOM196992</strain>
    </source>
</reference>
<name>A0A5C3F6U0_9BASI</name>
<dbReference type="AlphaFoldDB" id="A0A5C3F6U0"/>
<dbReference type="EMBL" id="OOIP01000016">
    <property type="protein sequence ID" value="SPO39766.1"/>
    <property type="molecule type" value="Genomic_DNA"/>
</dbReference>